<keyword evidence="4" id="KW-0378">Hydrolase</keyword>
<comment type="cofactor">
    <cofactor evidence="1">
        <name>Zn(2+)</name>
        <dbReference type="ChEBI" id="CHEBI:29105"/>
    </cofactor>
</comment>
<dbReference type="SUPFAM" id="SSF55486">
    <property type="entry name" value="Metalloproteases ('zincins'), catalytic domain"/>
    <property type="match status" value="1"/>
</dbReference>
<evidence type="ECO:0000256" key="1">
    <source>
        <dbReference type="ARBA" id="ARBA00001947"/>
    </source>
</evidence>
<evidence type="ECO:0000313" key="7">
    <source>
        <dbReference type="EMBL" id="KAK3369489.1"/>
    </source>
</evidence>
<reference evidence="7" key="2">
    <citation type="submission" date="2023-06" db="EMBL/GenBank/DDBJ databases">
        <authorList>
            <consortium name="Lawrence Berkeley National Laboratory"/>
            <person name="Haridas S."/>
            <person name="Hensen N."/>
            <person name="Bonometti L."/>
            <person name="Westerberg I."/>
            <person name="Brannstrom I.O."/>
            <person name="Guillou S."/>
            <person name="Cros-Aarteil S."/>
            <person name="Calhoun S."/>
            <person name="Kuo A."/>
            <person name="Mondo S."/>
            <person name="Pangilinan J."/>
            <person name="Riley R."/>
            <person name="Labutti K."/>
            <person name="Andreopoulos B."/>
            <person name="Lipzen A."/>
            <person name="Chen C."/>
            <person name="Yanf M."/>
            <person name="Daum C."/>
            <person name="Ng V."/>
            <person name="Clum A."/>
            <person name="Steindorff A."/>
            <person name="Ohm R."/>
            <person name="Martin F."/>
            <person name="Silar P."/>
            <person name="Natvig D."/>
            <person name="Lalanne C."/>
            <person name="Gautier V."/>
            <person name="Ament-Velasquez S.L."/>
            <person name="Kruys A."/>
            <person name="Hutchinson M.I."/>
            <person name="Powell A.J."/>
            <person name="Barry K."/>
            <person name="Miller A.N."/>
            <person name="Grigoriev I.V."/>
            <person name="Debuchy R."/>
            <person name="Gladieux P."/>
            <person name="Thoren M.H."/>
            <person name="Johannesson H."/>
        </authorList>
    </citation>
    <scope>NUCLEOTIDE SEQUENCE</scope>
    <source>
        <strain evidence="7">CBS 958.72</strain>
    </source>
</reference>
<dbReference type="InterPro" id="IPR024079">
    <property type="entry name" value="MetalloPept_cat_dom_sf"/>
</dbReference>
<accession>A0AAE0K3N4</accession>
<dbReference type="Proteomes" id="UP001287356">
    <property type="component" value="Unassembled WGS sequence"/>
</dbReference>
<dbReference type="CDD" id="cd11375">
    <property type="entry name" value="Peptidase_M54"/>
    <property type="match status" value="1"/>
</dbReference>
<keyword evidence="2" id="KW-0645">Protease</keyword>
<dbReference type="GO" id="GO:0046872">
    <property type="term" value="F:metal ion binding"/>
    <property type="evidence" value="ECO:0007669"/>
    <property type="project" value="UniProtKB-KW"/>
</dbReference>
<keyword evidence="6" id="KW-0482">Metalloprotease</keyword>
<dbReference type="Pfam" id="PF07998">
    <property type="entry name" value="Peptidase_M54"/>
    <property type="match status" value="1"/>
</dbReference>
<keyword evidence="8" id="KW-1185">Reference proteome</keyword>
<dbReference type="InterPro" id="IPR012962">
    <property type="entry name" value="Pept_M54_archaemetzincn"/>
</dbReference>
<comment type="caution">
    <text evidence="7">The sequence shown here is derived from an EMBL/GenBank/DDBJ whole genome shotgun (WGS) entry which is preliminary data.</text>
</comment>
<evidence type="ECO:0008006" key="9">
    <source>
        <dbReference type="Google" id="ProtNLM"/>
    </source>
</evidence>
<evidence type="ECO:0000256" key="3">
    <source>
        <dbReference type="ARBA" id="ARBA00022723"/>
    </source>
</evidence>
<keyword evidence="3" id="KW-0479">Metal-binding</keyword>
<organism evidence="7 8">
    <name type="scientific">Lasiosphaeria ovina</name>
    <dbReference type="NCBI Taxonomy" id="92902"/>
    <lineage>
        <taxon>Eukaryota</taxon>
        <taxon>Fungi</taxon>
        <taxon>Dikarya</taxon>
        <taxon>Ascomycota</taxon>
        <taxon>Pezizomycotina</taxon>
        <taxon>Sordariomycetes</taxon>
        <taxon>Sordariomycetidae</taxon>
        <taxon>Sordariales</taxon>
        <taxon>Lasiosphaeriaceae</taxon>
        <taxon>Lasiosphaeria</taxon>
    </lineage>
</organism>
<proteinExistence type="predicted"/>
<evidence type="ECO:0000256" key="4">
    <source>
        <dbReference type="ARBA" id="ARBA00022801"/>
    </source>
</evidence>
<dbReference type="GO" id="GO:0008237">
    <property type="term" value="F:metallopeptidase activity"/>
    <property type="evidence" value="ECO:0007669"/>
    <property type="project" value="UniProtKB-KW"/>
</dbReference>
<dbReference type="GO" id="GO:0006508">
    <property type="term" value="P:proteolysis"/>
    <property type="evidence" value="ECO:0007669"/>
    <property type="project" value="UniProtKB-KW"/>
</dbReference>
<name>A0AAE0K3N4_9PEZI</name>
<evidence type="ECO:0000256" key="2">
    <source>
        <dbReference type="ARBA" id="ARBA00022670"/>
    </source>
</evidence>
<evidence type="ECO:0000313" key="8">
    <source>
        <dbReference type="Proteomes" id="UP001287356"/>
    </source>
</evidence>
<evidence type="ECO:0000256" key="6">
    <source>
        <dbReference type="ARBA" id="ARBA00023049"/>
    </source>
</evidence>
<dbReference type="EMBL" id="JAULSN010000006">
    <property type="protein sequence ID" value="KAK3369489.1"/>
    <property type="molecule type" value="Genomic_DNA"/>
</dbReference>
<dbReference type="Gene3D" id="3.40.390.10">
    <property type="entry name" value="Collagenase (Catalytic Domain)"/>
    <property type="match status" value="2"/>
</dbReference>
<keyword evidence="5" id="KW-0862">Zinc</keyword>
<protein>
    <recommendedName>
        <fullName evidence="9">Archaemetzincin-2</fullName>
    </recommendedName>
</protein>
<sequence length="492" mass="53296">MPAQQALCAHSQLQVDVSGHAAKARFVRPSLAKRLAAATPSGSIVAHDGPAQNLINELDYTFPGPLLLPDDGLASGDDKAPQSLRSWLREPWRNPVTPQRKTLYVAPVPTVSPSASFMKTWATPSKPSCTAASKKTPPPKPADVLAYLQAFYHPLQVKLLPDAVSFVAYDKNKNENTANEDPTPSYVGLQIGTAKSATRIRVRTCPDGAFSHQLQLKDVLDAALKTLPADAYAVVLATEHDLFEDAADAFCCGRAYGGSRVCVVSAARYHPALDDDDDGSVAAYRDPFSVEREHAWPASHCRDFVQAVLRGEGAVEDGGGLGLDGEVSDGGRRGAKRRKVQPVEVVDLTGSEPVVVVVEATPLGAAVKAVCAARRGRKKTDLYGLWLSRVVRTVAHELAHCFCLGHCVYYACVMQGTGHIAEDGRQPPYFCPVCLKKVTTAIRDVHPELGEDQLVRERYALLREFCGRFPRAAMFVGFGAWLDKRMESLGQQ</sequence>
<gene>
    <name evidence="7" type="ORF">B0T24DRAFT_632706</name>
</gene>
<evidence type="ECO:0000256" key="5">
    <source>
        <dbReference type="ARBA" id="ARBA00022833"/>
    </source>
</evidence>
<reference evidence="7" key="1">
    <citation type="journal article" date="2023" name="Mol. Phylogenet. Evol.">
        <title>Genome-scale phylogeny and comparative genomics of the fungal order Sordariales.</title>
        <authorList>
            <person name="Hensen N."/>
            <person name="Bonometti L."/>
            <person name="Westerberg I."/>
            <person name="Brannstrom I.O."/>
            <person name="Guillou S."/>
            <person name="Cros-Aarteil S."/>
            <person name="Calhoun S."/>
            <person name="Haridas S."/>
            <person name="Kuo A."/>
            <person name="Mondo S."/>
            <person name="Pangilinan J."/>
            <person name="Riley R."/>
            <person name="LaButti K."/>
            <person name="Andreopoulos B."/>
            <person name="Lipzen A."/>
            <person name="Chen C."/>
            <person name="Yan M."/>
            <person name="Daum C."/>
            <person name="Ng V."/>
            <person name="Clum A."/>
            <person name="Steindorff A."/>
            <person name="Ohm R.A."/>
            <person name="Martin F."/>
            <person name="Silar P."/>
            <person name="Natvig D.O."/>
            <person name="Lalanne C."/>
            <person name="Gautier V."/>
            <person name="Ament-Velasquez S.L."/>
            <person name="Kruys A."/>
            <person name="Hutchinson M.I."/>
            <person name="Powell A.J."/>
            <person name="Barry K."/>
            <person name="Miller A.N."/>
            <person name="Grigoriev I.V."/>
            <person name="Debuchy R."/>
            <person name="Gladieux P."/>
            <person name="Hiltunen Thoren M."/>
            <person name="Johannesson H."/>
        </authorList>
    </citation>
    <scope>NUCLEOTIDE SEQUENCE</scope>
    <source>
        <strain evidence="7">CBS 958.72</strain>
    </source>
</reference>
<dbReference type="PANTHER" id="PTHR15910">
    <property type="entry name" value="ARCHAEMETZINCIN"/>
    <property type="match status" value="1"/>
</dbReference>
<dbReference type="AlphaFoldDB" id="A0AAE0K3N4"/>
<dbReference type="PANTHER" id="PTHR15910:SF1">
    <property type="entry name" value="ARCHAEMETZINCIN-2"/>
    <property type="match status" value="1"/>
</dbReference>